<feature type="compositionally biased region" description="Basic and acidic residues" evidence="6">
    <location>
        <begin position="53"/>
        <end position="70"/>
    </location>
</feature>
<dbReference type="PANTHER" id="PTHR21237:SF23">
    <property type="entry name" value="GRPE PROTEIN HOMOLOG, MITOCHONDRIAL"/>
    <property type="match status" value="1"/>
</dbReference>
<dbReference type="RefSeq" id="WP_379868097.1">
    <property type="nucleotide sequence ID" value="NZ_JBHTBH010000001.1"/>
</dbReference>
<dbReference type="Proteomes" id="UP001596540">
    <property type="component" value="Unassembled WGS sequence"/>
</dbReference>
<protein>
    <recommendedName>
        <fullName evidence="3 4">Protein GrpE</fullName>
    </recommendedName>
    <alternativeName>
        <fullName evidence="3">HSP-70 cofactor</fullName>
    </alternativeName>
</protein>
<dbReference type="InterPro" id="IPR009012">
    <property type="entry name" value="GrpE_head"/>
</dbReference>
<evidence type="ECO:0000313" key="7">
    <source>
        <dbReference type="EMBL" id="MFC7326329.1"/>
    </source>
</evidence>
<dbReference type="EMBL" id="JBHTBH010000001">
    <property type="protein sequence ID" value="MFC7326329.1"/>
    <property type="molecule type" value="Genomic_DNA"/>
</dbReference>
<feature type="region of interest" description="Disordered" evidence="6">
    <location>
        <begin position="211"/>
        <end position="264"/>
    </location>
</feature>
<proteinExistence type="inferred from homology"/>
<keyword evidence="3 4" id="KW-0346">Stress response</keyword>
<dbReference type="Gene3D" id="3.90.20.20">
    <property type="match status" value="1"/>
</dbReference>
<comment type="similarity">
    <text evidence="1 3 5">Belongs to the GrpE family.</text>
</comment>
<evidence type="ECO:0000256" key="1">
    <source>
        <dbReference type="ARBA" id="ARBA00009054"/>
    </source>
</evidence>
<dbReference type="Gene3D" id="2.30.22.10">
    <property type="entry name" value="Head domain of nucleotide exchange factor GrpE"/>
    <property type="match status" value="1"/>
</dbReference>
<dbReference type="HAMAP" id="MF_01151">
    <property type="entry name" value="GrpE"/>
    <property type="match status" value="1"/>
</dbReference>
<comment type="subcellular location">
    <subcellularLocation>
        <location evidence="3">Cytoplasm</location>
    </subcellularLocation>
</comment>
<name>A0ABW2KAV1_9ACTN</name>
<feature type="compositionally biased region" description="Basic and acidic residues" evidence="6">
    <location>
        <begin position="251"/>
        <end position="264"/>
    </location>
</feature>
<feature type="compositionally biased region" description="Low complexity" evidence="6">
    <location>
        <begin position="33"/>
        <end position="52"/>
    </location>
</feature>
<dbReference type="CDD" id="cd00446">
    <property type="entry name" value="GrpE"/>
    <property type="match status" value="1"/>
</dbReference>
<evidence type="ECO:0000313" key="8">
    <source>
        <dbReference type="Proteomes" id="UP001596540"/>
    </source>
</evidence>
<feature type="compositionally biased region" description="Basic and acidic residues" evidence="6">
    <location>
        <begin position="7"/>
        <end position="32"/>
    </location>
</feature>
<evidence type="ECO:0000256" key="4">
    <source>
        <dbReference type="RuleBase" id="RU000639"/>
    </source>
</evidence>
<organism evidence="7 8">
    <name type="scientific">Marinactinospora rubrisoli</name>
    <dbReference type="NCBI Taxonomy" id="2715399"/>
    <lineage>
        <taxon>Bacteria</taxon>
        <taxon>Bacillati</taxon>
        <taxon>Actinomycetota</taxon>
        <taxon>Actinomycetes</taxon>
        <taxon>Streptosporangiales</taxon>
        <taxon>Nocardiopsidaceae</taxon>
        <taxon>Marinactinospora</taxon>
    </lineage>
</organism>
<dbReference type="SUPFAM" id="SSF58014">
    <property type="entry name" value="Coiled-coil domain of nucleotide exchange factor GrpE"/>
    <property type="match status" value="1"/>
</dbReference>
<dbReference type="PRINTS" id="PR00773">
    <property type="entry name" value="GRPEPROTEIN"/>
</dbReference>
<comment type="function">
    <text evidence="3 4">Participates actively in the response to hyperosmotic and heat shock by preventing the aggregation of stress-denatured proteins, in association with DnaK and GrpE. It is the nucleotide exchange factor for DnaK and may function as a thermosensor. Unfolded proteins bind initially to DnaJ; upon interaction with the DnaJ-bound protein, DnaK hydrolyzes its bound ATP, resulting in the formation of a stable complex. GrpE releases ADP from DnaK; ATP binding to DnaK triggers the release of the substrate protein, thus completing the reaction cycle. Several rounds of ATP-dependent interactions between DnaJ, DnaK and GrpE are required for fully efficient folding.</text>
</comment>
<reference evidence="8" key="1">
    <citation type="journal article" date="2019" name="Int. J. Syst. Evol. Microbiol.">
        <title>The Global Catalogue of Microorganisms (GCM) 10K type strain sequencing project: providing services to taxonomists for standard genome sequencing and annotation.</title>
        <authorList>
            <consortium name="The Broad Institute Genomics Platform"/>
            <consortium name="The Broad Institute Genome Sequencing Center for Infectious Disease"/>
            <person name="Wu L."/>
            <person name="Ma J."/>
        </authorList>
    </citation>
    <scope>NUCLEOTIDE SEQUENCE [LARGE SCALE GENOMIC DNA]</scope>
    <source>
        <strain evidence="8">CGMCC 4.7382</strain>
    </source>
</reference>
<dbReference type="PROSITE" id="PS01071">
    <property type="entry name" value="GRPE"/>
    <property type="match status" value="1"/>
</dbReference>
<comment type="caution">
    <text evidence="7">The sequence shown here is derived from an EMBL/GenBank/DDBJ whole genome shotgun (WGS) entry which is preliminary data.</text>
</comment>
<evidence type="ECO:0000256" key="3">
    <source>
        <dbReference type="HAMAP-Rule" id="MF_01151"/>
    </source>
</evidence>
<feature type="compositionally biased region" description="Low complexity" evidence="6">
    <location>
        <begin position="218"/>
        <end position="249"/>
    </location>
</feature>
<dbReference type="InterPro" id="IPR000740">
    <property type="entry name" value="GrpE"/>
</dbReference>
<gene>
    <name evidence="3 7" type="primary">grpE</name>
    <name evidence="7" type="ORF">ACFQRF_01130</name>
</gene>
<evidence type="ECO:0000256" key="6">
    <source>
        <dbReference type="SAM" id="MobiDB-lite"/>
    </source>
</evidence>
<dbReference type="InterPro" id="IPR013805">
    <property type="entry name" value="GrpE_CC"/>
</dbReference>
<evidence type="ECO:0000256" key="5">
    <source>
        <dbReference type="RuleBase" id="RU004478"/>
    </source>
</evidence>
<keyword evidence="8" id="KW-1185">Reference proteome</keyword>
<comment type="subunit">
    <text evidence="3">Homodimer.</text>
</comment>
<dbReference type="PANTHER" id="PTHR21237">
    <property type="entry name" value="GRPE PROTEIN"/>
    <property type="match status" value="1"/>
</dbReference>
<dbReference type="SUPFAM" id="SSF51064">
    <property type="entry name" value="Head domain of nucleotide exchange factor GrpE"/>
    <property type="match status" value="1"/>
</dbReference>
<accession>A0ABW2KAV1</accession>
<keyword evidence="3" id="KW-0963">Cytoplasm</keyword>
<feature type="region of interest" description="Disordered" evidence="6">
    <location>
        <begin position="1"/>
        <end position="70"/>
    </location>
</feature>
<evidence type="ECO:0000256" key="2">
    <source>
        <dbReference type="ARBA" id="ARBA00023186"/>
    </source>
</evidence>
<sequence>MALPENDNGREHQGPVIRDKRRIDPDTGELRTPEGAAAAEGAAEQAPAGESAPPREPRADESAGGVADRKELEALRAELEERVHDLKRVQAEYANYRRRVERDRVAVREQAVAQVVGELLPILDDIGRAREHDELTGGFKSVGESLEALVGKLGLKKYAEKGDEFDPNVHEALTLVPTPGVTVPTVIEVFQPGYLVGDRVLRPARVVVAGPSDEEAETGTAEAESVEAEVPADGPVAGEPAAAEDAAAENATRERPADGDEPRT</sequence>
<dbReference type="Pfam" id="PF01025">
    <property type="entry name" value="GrpE"/>
    <property type="match status" value="1"/>
</dbReference>
<keyword evidence="2 3" id="KW-0143">Chaperone</keyword>